<comment type="caution">
    <text evidence="1">The sequence shown here is derived from an EMBL/GenBank/DDBJ whole genome shotgun (WGS) entry which is preliminary data.</text>
</comment>
<dbReference type="PANTHER" id="PTHR11439">
    <property type="entry name" value="GAG-POL-RELATED RETROTRANSPOSON"/>
    <property type="match status" value="1"/>
</dbReference>
<accession>A0ABQ5EXJ2</accession>
<proteinExistence type="predicted"/>
<sequence length="153" mass="16753">MQEKLDLSKSQGASTSGEVKYVQRVPYASPIESIIYAVRCTRSDGLNPLSHRLKPGKALPFQETDNDDRKSQSGYVFVLNGGAVDSKSAKQSTIAMSSIEAEYITALEAAMEVVWTRKFIIGLGVVPTKKEPVEMLCDNTDIISIVNEPNITK</sequence>
<dbReference type="Proteomes" id="UP001151760">
    <property type="component" value="Unassembled WGS sequence"/>
</dbReference>
<dbReference type="EMBL" id="BQNB010016785">
    <property type="protein sequence ID" value="GJT55753.1"/>
    <property type="molecule type" value="Genomic_DNA"/>
</dbReference>
<dbReference type="CDD" id="cd09272">
    <property type="entry name" value="RNase_HI_RT_Ty1"/>
    <property type="match status" value="1"/>
</dbReference>
<name>A0ABQ5EXJ2_9ASTR</name>
<protein>
    <submittedName>
        <fullName evidence="1">Uncharacterized protein</fullName>
    </submittedName>
</protein>
<keyword evidence="2" id="KW-1185">Reference proteome</keyword>
<evidence type="ECO:0000313" key="1">
    <source>
        <dbReference type="EMBL" id="GJT55753.1"/>
    </source>
</evidence>
<evidence type="ECO:0000313" key="2">
    <source>
        <dbReference type="Proteomes" id="UP001151760"/>
    </source>
</evidence>
<organism evidence="1 2">
    <name type="scientific">Tanacetum coccineum</name>
    <dbReference type="NCBI Taxonomy" id="301880"/>
    <lineage>
        <taxon>Eukaryota</taxon>
        <taxon>Viridiplantae</taxon>
        <taxon>Streptophyta</taxon>
        <taxon>Embryophyta</taxon>
        <taxon>Tracheophyta</taxon>
        <taxon>Spermatophyta</taxon>
        <taxon>Magnoliopsida</taxon>
        <taxon>eudicotyledons</taxon>
        <taxon>Gunneridae</taxon>
        <taxon>Pentapetalae</taxon>
        <taxon>asterids</taxon>
        <taxon>campanulids</taxon>
        <taxon>Asterales</taxon>
        <taxon>Asteraceae</taxon>
        <taxon>Asteroideae</taxon>
        <taxon>Anthemideae</taxon>
        <taxon>Anthemidinae</taxon>
        <taxon>Tanacetum</taxon>
    </lineage>
</organism>
<gene>
    <name evidence="1" type="ORF">Tco_0990807</name>
</gene>
<reference evidence="1" key="1">
    <citation type="journal article" date="2022" name="Int. J. Mol. Sci.">
        <title>Draft Genome of Tanacetum Coccineum: Genomic Comparison of Closely Related Tanacetum-Family Plants.</title>
        <authorList>
            <person name="Yamashiro T."/>
            <person name="Shiraishi A."/>
            <person name="Nakayama K."/>
            <person name="Satake H."/>
        </authorList>
    </citation>
    <scope>NUCLEOTIDE SEQUENCE</scope>
</reference>
<dbReference type="PANTHER" id="PTHR11439:SF496">
    <property type="entry name" value="RNA-DIRECTED DNA POLYMERASE"/>
    <property type="match status" value="1"/>
</dbReference>
<reference evidence="1" key="2">
    <citation type="submission" date="2022-01" db="EMBL/GenBank/DDBJ databases">
        <authorList>
            <person name="Yamashiro T."/>
            <person name="Shiraishi A."/>
            <person name="Satake H."/>
            <person name="Nakayama K."/>
        </authorList>
    </citation>
    <scope>NUCLEOTIDE SEQUENCE</scope>
</reference>